<dbReference type="Proteomes" id="UP001302745">
    <property type="component" value="Unassembled WGS sequence"/>
</dbReference>
<dbReference type="EMBL" id="MU856949">
    <property type="protein sequence ID" value="KAK4153155.1"/>
    <property type="molecule type" value="Genomic_DNA"/>
</dbReference>
<proteinExistence type="predicted"/>
<protein>
    <submittedName>
        <fullName evidence="1">Uncharacterized protein</fullName>
    </submittedName>
</protein>
<name>A0AAN6ZV68_9PEZI</name>
<reference evidence="1" key="2">
    <citation type="submission" date="2023-05" db="EMBL/GenBank/DDBJ databases">
        <authorList>
            <consortium name="Lawrence Berkeley National Laboratory"/>
            <person name="Steindorff A."/>
            <person name="Hensen N."/>
            <person name="Bonometti L."/>
            <person name="Westerberg I."/>
            <person name="Brannstrom I.O."/>
            <person name="Guillou S."/>
            <person name="Cros-Aarteil S."/>
            <person name="Calhoun S."/>
            <person name="Haridas S."/>
            <person name="Kuo A."/>
            <person name="Mondo S."/>
            <person name="Pangilinan J."/>
            <person name="Riley R."/>
            <person name="Labutti K."/>
            <person name="Andreopoulos B."/>
            <person name="Lipzen A."/>
            <person name="Chen C."/>
            <person name="Yanf M."/>
            <person name="Daum C."/>
            <person name="Ng V."/>
            <person name="Clum A."/>
            <person name="Ohm R."/>
            <person name="Martin F."/>
            <person name="Silar P."/>
            <person name="Natvig D."/>
            <person name="Lalanne C."/>
            <person name="Gautier V."/>
            <person name="Ament-Velasquez S.L."/>
            <person name="Kruys A."/>
            <person name="Hutchinson M.I."/>
            <person name="Powell A.J."/>
            <person name="Barry K."/>
            <person name="Miller A.N."/>
            <person name="Grigoriev I.V."/>
            <person name="Debuchy R."/>
            <person name="Gladieux P."/>
            <person name="Thoren M.H."/>
            <person name="Johannesson H."/>
        </authorList>
    </citation>
    <scope>NUCLEOTIDE SEQUENCE</scope>
    <source>
        <strain evidence="1">CBS 538.74</strain>
    </source>
</reference>
<keyword evidence="2" id="KW-1185">Reference proteome</keyword>
<comment type="caution">
    <text evidence="1">The sequence shown here is derived from an EMBL/GenBank/DDBJ whole genome shotgun (WGS) entry which is preliminary data.</text>
</comment>
<organism evidence="1 2">
    <name type="scientific">Chaetomidium leptoderma</name>
    <dbReference type="NCBI Taxonomy" id="669021"/>
    <lineage>
        <taxon>Eukaryota</taxon>
        <taxon>Fungi</taxon>
        <taxon>Dikarya</taxon>
        <taxon>Ascomycota</taxon>
        <taxon>Pezizomycotina</taxon>
        <taxon>Sordariomycetes</taxon>
        <taxon>Sordariomycetidae</taxon>
        <taxon>Sordariales</taxon>
        <taxon>Chaetomiaceae</taxon>
        <taxon>Chaetomidium</taxon>
    </lineage>
</organism>
<accession>A0AAN6ZV68</accession>
<reference evidence="1" key="1">
    <citation type="journal article" date="2023" name="Mol. Phylogenet. Evol.">
        <title>Genome-scale phylogeny and comparative genomics of the fungal order Sordariales.</title>
        <authorList>
            <person name="Hensen N."/>
            <person name="Bonometti L."/>
            <person name="Westerberg I."/>
            <person name="Brannstrom I.O."/>
            <person name="Guillou S."/>
            <person name="Cros-Aarteil S."/>
            <person name="Calhoun S."/>
            <person name="Haridas S."/>
            <person name="Kuo A."/>
            <person name="Mondo S."/>
            <person name="Pangilinan J."/>
            <person name="Riley R."/>
            <person name="LaButti K."/>
            <person name="Andreopoulos B."/>
            <person name="Lipzen A."/>
            <person name="Chen C."/>
            <person name="Yan M."/>
            <person name="Daum C."/>
            <person name="Ng V."/>
            <person name="Clum A."/>
            <person name="Steindorff A."/>
            <person name="Ohm R.A."/>
            <person name="Martin F."/>
            <person name="Silar P."/>
            <person name="Natvig D.O."/>
            <person name="Lalanne C."/>
            <person name="Gautier V."/>
            <person name="Ament-Velasquez S.L."/>
            <person name="Kruys A."/>
            <person name="Hutchinson M.I."/>
            <person name="Powell A.J."/>
            <person name="Barry K."/>
            <person name="Miller A.N."/>
            <person name="Grigoriev I.V."/>
            <person name="Debuchy R."/>
            <person name="Gladieux P."/>
            <person name="Hiltunen Thoren M."/>
            <person name="Johannesson H."/>
        </authorList>
    </citation>
    <scope>NUCLEOTIDE SEQUENCE</scope>
    <source>
        <strain evidence="1">CBS 538.74</strain>
    </source>
</reference>
<dbReference type="AlphaFoldDB" id="A0AAN6ZV68"/>
<evidence type="ECO:0000313" key="1">
    <source>
        <dbReference type="EMBL" id="KAK4153155.1"/>
    </source>
</evidence>
<sequence length="435" mass="46950">MEPGAQYLTLKLLVFEVTNGNRTLTDAAAEGLVLLFGPDSAWRSSIRRVDVAGIDHHYELQLVHHTIVRGHDSASRIEAQEAIEELCRQFCDPNGVLCPRRINPNPNLIFTVGVDLNSPTDDMFLCSFIKHNARSESTAGLDTRRDSRAMSSVSGFNLTPAATAWLKNILTAVFRSGAADQDIVPAMISSAELAAVQGLVDLAGSKADAKHVALGEQMGPSINQAVDAFAHLRDICTENGIEGISTPMDLTGTKHHLERLRDAMLAVAREQEGAESEHRNARRAASVYGLFLALALGGTFLHPGVGAALAANFSDFGPAFEGLLKASSVLVVPVVSVLQGKGFLDAGKAKHAGDMLGSTKKIMHRKLFMVVLDAMRSDYRHRPDAGRFAKFVMEMAAAVNPAALKKWDHTTTSHGWLDCELNESVKDWVQPGPGQ</sequence>
<evidence type="ECO:0000313" key="2">
    <source>
        <dbReference type="Proteomes" id="UP001302745"/>
    </source>
</evidence>
<gene>
    <name evidence="1" type="ORF">C8A00DRAFT_34100</name>
</gene>